<keyword evidence="2" id="KW-0456">Lyase</keyword>
<proteinExistence type="predicted"/>
<evidence type="ECO:0000313" key="5">
    <source>
        <dbReference type="Proteomes" id="UP000800200"/>
    </source>
</evidence>
<dbReference type="GO" id="GO:0004609">
    <property type="term" value="F:phosphatidylserine decarboxylase activity"/>
    <property type="evidence" value="ECO:0007669"/>
    <property type="project" value="InterPro"/>
</dbReference>
<dbReference type="PANTHER" id="PTHR10067:SF17">
    <property type="entry name" value="PHOSPHATIDYLSERINE DECARBOXYLASE PROENZYME 2"/>
    <property type="match status" value="1"/>
</dbReference>
<dbReference type="Gene3D" id="1.20.120.1020">
    <property type="entry name" value="Prion-inhibition and propagation, HeLo domain"/>
    <property type="match status" value="2"/>
</dbReference>
<evidence type="ECO:0000256" key="1">
    <source>
        <dbReference type="ARBA" id="ARBA00022793"/>
    </source>
</evidence>
<dbReference type="InterPro" id="IPR029498">
    <property type="entry name" value="HeLo_dom"/>
</dbReference>
<accession>A0A6A6DZ65</accession>
<name>A0A6A6DZ65_9PEZI</name>
<evidence type="ECO:0000313" key="4">
    <source>
        <dbReference type="EMBL" id="KAF2184967.1"/>
    </source>
</evidence>
<evidence type="ECO:0000256" key="2">
    <source>
        <dbReference type="ARBA" id="ARBA00023239"/>
    </source>
</evidence>
<reference evidence="4" key="1">
    <citation type="journal article" date="2020" name="Stud. Mycol.">
        <title>101 Dothideomycetes genomes: a test case for predicting lifestyles and emergence of pathogens.</title>
        <authorList>
            <person name="Haridas S."/>
            <person name="Albert R."/>
            <person name="Binder M."/>
            <person name="Bloem J."/>
            <person name="Labutti K."/>
            <person name="Salamov A."/>
            <person name="Andreopoulos B."/>
            <person name="Baker S."/>
            <person name="Barry K."/>
            <person name="Bills G."/>
            <person name="Bluhm B."/>
            <person name="Cannon C."/>
            <person name="Castanera R."/>
            <person name="Culley D."/>
            <person name="Daum C."/>
            <person name="Ezra D."/>
            <person name="Gonzalez J."/>
            <person name="Henrissat B."/>
            <person name="Kuo A."/>
            <person name="Liang C."/>
            <person name="Lipzen A."/>
            <person name="Lutzoni F."/>
            <person name="Magnuson J."/>
            <person name="Mondo S."/>
            <person name="Nolan M."/>
            <person name="Ohm R."/>
            <person name="Pangilinan J."/>
            <person name="Park H.-J."/>
            <person name="Ramirez L."/>
            <person name="Alfaro M."/>
            <person name="Sun H."/>
            <person name="Tritt A."/>
            <person name="Yoshinaga Y."/>
            <person name="Zwiers L.-H."/>
            <person name="Turgeon B."/>
            <person name="Goodwin S."/>
            <person name="Spatafora J."/>
            <person name="Crous P."/>
            <person name="Grigoriev I."/>
        </authorList>
    </citation>
    <scope>NUCLEOTIDE SEQUENCE</scope>
    <source>
        <strain evidence="4">CBS 207.26</strain>
    </source>
</reference>
<evidence type="ECO:0000259" key="3">
    <source>
        <dbReference type="Pfam" id="PF14479"/>
    </source>
</evidence>
<organism evidence="4 5">
    <name type="scientific">Zopfia rhizophila CBS 207.26</name>
    <dbReference type="NCBI Taxonomy" id="1314779"/>
    <lineage>
        <taxon>Eukaryota</taxon>
        <taxon>Fungi</taxon>
        <taxon>Dikarya</taxon>
        <taxon>Ascomycota</taxon>
        <taxon>Pezizomycotina</taxon>
        <taxon>Dothideomycetes</taxon>
        <taxon>Dothideomycetes incertae sedis</taxon>
        <taxon>Zopfiaceae</taxon>
        <taxon>Zopfia</taxon>
    </lineage>
</organism>
<protein>
    <recommendedName>
        <fullName evidence="3">Prion-inhibition and propagation HeLo domain-containing protein</fullName>
    </recommendedName>
</protein>
<gene>
    <name evidence="4" type="ORF">K469DRAFT_688197</name>
</gene>
<dbReference type="GO" id="GO:0008654">
    <property type="term" value="P:phospholipid biosynthetic process"/>
    <property type="evidence" value="ECO:0007669"/>
    <property type="project" value="InterPro"/>
</dbReference>
<dbReference type="Proteomes" id="UP000800200">
    <property type="component" value="Unassembled WGS sequence"/>
</dbReference>
<feature type="domain" description="Prion-inhibition and propagation HeLo" evidence="3">
    <location>
        <begin position="11"/>
        <end position="83"/>
    </location>
</feature>
<sequence>MADETGLPLAISLLESYEQGRNVSQDCRILKTRLDNLRLRLRTWGRASGLVEGYRCGDKLDEPEHRSQIAETLDSLAVLFKDSPGKMGEDGKKFNDQIKNLIEDLEDLTKLMDIPDKQRYIIKYEIESMYDLDELRDIEEAHFGDDDMVSHAASERISSFSVLDAARIRKYLFQEVSGGDEIDHPASVAVIEPFINDFQIDRSECILPTDRFRNFNGFLYRELKLGARPCAAPNGQEIMVSLADYRATVFPTAQAAQQFWVKDANSLCNALSDQHAHRKTQTDTSTVLWGGSTGDDRQEKIVRRRSTGGSTGELSIQAMDLPERPALGYIIVGGYIDNTIIITRKQGDTVEGNEELGYFKYGKSIAVPWETLAHSS</sequence>
<keyword evidence="5" id="KW-1185">Reference proteome</keyword>
<dbReference type="Pfam" id="PF14479">
    <property type="entry name" value="HeLo"/>
    <property type="match status" value="1"/>
</dbReference>
<dbReference type="InterPro" id="IPR038305">
    <property type="entry name" value="HeLo_sf"/>
</dbReference>
<dbReference type="InterPro" id="IPR003817">
    <property type="entry name" value="PS_Dcarbxylase"/>
</dbReference>
<dbReference type="AlphaFoldDB" id="A0A6A6DZ65"/>
<keyword evidence="1" id="KW-0210">Decarboxylase</keyword>
<dbReference type="EMBL" id="ML994635">
    <property type="protein sequence ID" value="KAF2184967.1"/>
    <property type="molecule type" value="Genomic_DNA"/>
</dbReference>
<dbReference type="PANTHER" id="PTHR10067">
    <property type="entry name" value="PHOSPHATIDYLSERINE DECARBOXYLASE"/>
    <property type="match status" value="1"/>
</dbReference>